<dbReference type="GO" id="GO:0006629">
    <property type="term" value="P:lipid metabolic process"/>
    <property type="evidence" value="ECO:0007669"/>
    <property type="project" value="InterPro"/>
</dbReference>
<dbReference type="Gene3D" id="3.20.20.190">
    <property type="entry name" value="Phosphatidylinositol (PI) phosphodiesterase"/>
    <property type="match status" value="1"/>
</dbReference>
<dbReference type="InterPro" id="IPR051057">
    <property type="entry name" value="PI-PLC_domain"/>
</dbReference>
<name>A0A2P5I227_DIAHE</name>
<dbReference type="SUPFAM" id="SSF51695">
    <property type="entry name" value="PLC-like phosphodiesterases"/>
    <property type="match status" value="1"/>
</dbReference>
<keyword evidence="2" id="KW-0732">Signal</keyword>
<dbReference type="EMBL" id="MAVT02000354">
    <property type="protein sequence ID" value="POS76578.1"/>
    <property type="molecule type" value="Genomic_DNA"/>
</dbReference>
<gene>
    <name evidence="3" type="ORF">DHEL01_v205036</name>
</gene>
<protein>
    <recommendedName>
        <fullName evidence="5">PLC-like phosphodiesterase</fullName>
    </recommendedName>
</protein>
<feature type="compositionally biased region" description="Polar residues" evidence="1">
    <location>
        <begin position="337"/>
        <end position="347"/>
    </location>
</feature>
<feature type="signal peptide" evidence="2">
    <location>
        <begin position="1"/>
        <end position="23"/>
    </location>
</feature>
<dbReference type="OrthoDB" id="7984201at2759"/>
<dbReference type="AlphaFoldDB" id="A0A2P5I227"/>
<evidence type="ECO:0008006" key="5">
    <source>
        <dbReference type="Google" id="ProtNLM"/>
    </source>
</evidence>
<dbReference type="InParanoid" id="A0A2P5I227"/>
<evidence type="ECO:0000256" key="2">
    <source>
        <dbReference type="SAM" id="SignalP"/>
    </source>
</evidence>
<comment type="caution">
    <text evidence="3">The sequence shown here is derived from an EMBL/GenBank/DDBJ whole genome shotgun (WGS) entry which is preliminary data.</text>
</comment>
<dbReference type="InterPro" id="IPR017946">
    <property type="entry name" value="PLC-like_Pdiesterase_TIM-brl"/>
</dbReference>
<dbReference type="GO" id="GO:0008081">
    <property type="term" value="F:phosphoric diester hydrolase activity"/>
    <property type="evidence" value="ECO:0007669"/>
    <property type="project" value="InterPro"/>
</dbReference>
<dbReference type="PANTHER" id="PTHR13593">
    <property type="match status" value="1"/>
</dbReference>
<evidence type="ECO:0000313" key="4">
    <source>
        <dbReference type="Proteomes" id="UP000094444"/>
    </source>
</evidence>
<feature type="region of interest" description="Disordered" evidence="1">
    <location>
        <begin position="308"/>
        <end position="347"/>
    </location>
</feature>
<dbReference type="Pfam" id="PF26146">
    <property type="entry name" value="PI-PLC_X"/>
    <property type="match status" value="1"/>
</dbReference>
<evidence type="ECO:0000313" key="3">
    <source>
        <dbReference type="EMBL" id="POS76578.1"/>
    </source>
</evidence>
<feature type="chain" id="PRO_5015144679" description="PLC-like phosphodiesterase" evidence="2">
    <location>
        <begin position="24"/>
        <end position="369"/>
    </location>
</feature>
<proteinExistence type="predicted"/>
<accession>A0A2P5I227</accession>
<keyword evidence="4" id="KW-1185">Reference proteome</keyword>
<sequence>MSSLANLPRRLLGLSLSLALALAQQAPCNGHAELCGRRYSNLTLVGSHNSAFTGTGPADNQETDVAAQLAQGVRFLQAQTHLDNNTIKLCHTACFLEDAGLLETYLAGVRAFLDANPREHVTLLLTNQDGQSGAAFDAVFRASGIQGYAFAPGRDLTLDQWPTLGQMIDNGQRLVVFMDFPAGDAVPYILNEFDPYIIETPFDFTDPAFAQCSIDRPPRASPQGRMVLVNHFLATNLSGILIPNRAAADATNSAASITAQANICVGLYGSNPNFILLDWMSVGDGMAVQAMMNGVPFIPSTTVSGIPGSATSSPARIPAGNGTGNGAGSATQDEAPGSTSASAGHSQPAPSARIAAVLACGLLALLVDT</sequence>
<evidence type="ECO:0000256" key="1">
    <source>
        <dbReference type="SAM" id="MobiDB-lite"/>
    </source>
</evidence>
<dbReference type="PANTHER" id="PTHR13593:SF146">
    <property type="entry name" value="PLC-LIKE PHOSPHODIESTERASE"/>
    <property type="match status" value="1"/>
</dbReference>
<organism evidence="3 4">
    <name type="scientific">Diaporthe helianthi</name>
    <dbReference type="NCBI Taxonomy" id="158607"/>
    <lineage>
        <taxon>Eukaryota</taxon>
        <taxon>Fungi</taxon>
        <taxon>Dikarya</taxon>
        <taxon>Ascomycota</taxon>
        <taxon>Pezizomycotina</taxon>
        <taxon>Sordariomycetes</taxon>
        <taxon>Sordariomycetidae</taxon>
        <taxon>Diaporthales</taxon>
        <taxon>Diaporthaceae</taxon>
        <taxon>Diaporthe</taxon>
    </lineage>
</organism>
<dbReference type="Proteomes" id="UP000094444">
    <property type="component" value="Unassembled WGS sequence"/>
</dbReference>
<reference evidence="3" key="1">
    <citation type="submission" date="2017-09" db="EMBL/GenBank/DDBJ databases">
        <title>Polyketide synthases of a Diaporthe helianthi virulent isolate.</title>
        <authorList>
            <person name="Baroncelli R."/>
        </authorList>
    </citation>
    <scope>NUCLEOTIDE SEQUENCE [LARGE SCALE GENOMIC DNA]</scope>
    <source>
        <strain evidence="3">7/96</strain>
    </source>
</reference>
<dbReference type="STRING" id="158607.A0A2P5I227"/>